<evidence type="ECO:0000313" key="3">
    <source>
        <dbReference type="Proteomes" id="UP001552299"/>
    </source>
</evidence>
<proteinExistence type="predicted"/>
<feature type="region of interest" description="Disordered" evidence="1">
    <location>
        <begin position="278"/>
        <end position="311"/>
    </location>
</feature>
<name>A0ABD0UY84_DENTH</name>
<dbReference type="EMBL" id="JANQDX010000012">
    <property type="protein sequence ID" value="KAL0915236.1"/>
    <property type="molecule type" value="Genomic_DNA"/>
</dbReference>
<organism evidence="2 3">
    <name type="scientific">Dendrobium thyrsiflorum</name>
    <name type="common">Pinecone-like raceme dendrobium</name>
    <name type="synonym">Orchid</name>
    <dbReference type="NCBI Taxonomy" id="117978"/>
    <lineage>
        <taxon>Eukaryota</taxon>
        <taxon>Viridiplantae</taxon>
        <taxon>Streptophyta</taxon>
        <taxon>Embryophyta</taxon>
        <taxon>Tracheophyta</taxon>
        <taxon>Spermatophyta</taxon>
        <taxon>Magnoliopsida</taxon>
        <taxon>Liliopsida</taxon>
        <taxon>Asparagales</taxon>
        <taxon>Orchidaceae</taxon>
        <taxon>Epidendroideae</taxon>
        <taxon>Malaxideae</taxon>
        <taxon>Dendrobiinae</taxon>
        <taxon>Dendrobium</taxon>
    </lineage>
</organism>
<protein>
    <submittedName>
        <fullName evidence="2">Uncharacterized protein</fullName>
    </submittedName>
</protein>
<comment type="caution">
    <text evidence="2">The sequence shown here is derived from an EMBL/GenBank/DDBJ whole genome shotgun (WGS) entry which is preliminary data.</text>
</comment>
<sequence length="311" mass="33707">MKKKQRRLAVCRVYSVKSSIVHAPKLSALAFVEGTTYHDEPRYADSVEGWVTPDFTSSLVSPSEEQTWYFTSPEGSKKISASSSLSAVRLCKLDCLLSTNILLIVLLQHGLCSLVVGPNCGRLPTTVITTGITHVELEAKVGVPARKEEGDAKRAEATKLGVALFGVAEGLHELFDWHGLLICKCVALGLDAGSVDKDVGVRHDAGDSTCQMVVDLVHFLGGFRGLEELRGYLLLSNEDDAVCGKYTDSRAGVADGLHCILHLGESYLHSERASVVASDQNVVTSDPTGRERCRRSEVEQPGREPKKNSNE</sequence>
<keyword evidence="3" id="KW-1185">Reference proteome</keyword>
<reference evidence="2 3" key="1">
    <citation type="journal article" date="2024" name="Plant Biotechnol. J.">
        <title>Dendrobium thyrsiflorum genome and its molecular insights into genes involved in important horticultural traits.</title>
        <authorList>
            <person name="Chen B."/>
            <person name="Wang J.Y."/>
            <person name="Zheng P.J."/>
            <person name="Li K.L."/>
            <person name="Liang Y.M."/>
            <person name="Chen X.F."/>
            <person name="Zhang C."/>
            <person name="Zhao X."/>
            <person name="He X."/>
            <person name="Zhang G.Q."/>
            <person name="Liu Z.J."/>
            <person name="Xu Q."/>
        </authorList>
    </citation>
    <scope>NUCLEOTIDE SEQUENCE [LARGE SCALE GENOMIC DNA]</scope>
    <source>
        <strain evidence="2">GZMU011</strain>
    </source>
</reference>
<evidence type="ECO:0000256" key="1">
    <source>
        <dbReference type="SAM" id="MobiDB-lite"/>
    </source>
</evidence>
<accession>A0ABD0UY84</accession>
<gene>
    <name evidence="2" type="ORF">M5K25_015639</name>
</gene>
<feature type="compositionally biased region" description="Polar residues" evidence="1">
    <location>
        <begin position="278"/>
        <end position="287"/>
    </location>
</feature>
<dbReference type="Proteomes" id="UP001552299">
    <property type="component" value="Unassembled WGS sequence"/>
</dbReference>
<evidence type="ECO:0000313" key="2">
    <source>
        <dbReference type="EMBL" id="KAL0915236.1"/>
    </source>
</evidence>
<dbReference type="AlphaFoldDB" id="A0ABD0UY84"/>
<feature type="compositionally biased region" description="Basic and acidic residues" evidence="1">
    <location>
        <begin position="288"/>
        <end position="311"/>
    </location>
</feature>